<evidence type="ECO:0000256" key="2">
    <source>
        <dbReference type="ARBA" id="ARBA00022555"/>
    </source>
</evidence>
<sequence length="188" mass="20862">MNDDRWLVLGLGNTGDQYSTTRHNIGQMVIDYLASGLKFSNHKSKTQIADIRVAGHPVVLAKTLGYMNESGGPTKALADFYKVSPKNLIVIHDELDIDFNTIRIKQGGGDNGHNGLKSLTTNFASPDYFRLRMGIGRPQAPIDPADYVLKPFSQPEKKELQDFIARGALAIEKLIEKGLDFAQQEFNK</sequence>
<dbReference type="PROSITE" id="PS01196">
    <property type="entry name" value="PEPT_TRNA_HYDROL_2"/>
    <property type="match status" value="1"/>
</dbReference>
<dbReference type="NCBIfam" id="TIGR00447">
    <property type="entry name" value="pth"/>
    <property type="match status" value="1"/>
</dbReference>
<keyword evidence="3" id="KW-0378">Hydrolase</keyword>
<gene>
    <name evidence="6" type="ORF">UFOPK2598_00782</name>
</gene>
<dbReference type="PANTHER" id="PTHR17224">
    <property type="entry name" value="PEPTIDYL-TRNA HYDROLASE"/>
    <property type="match status" value="1"/>
</dbReference>
<dbReference type="HAMAP" id="MF_00083">
    <property type="entry name" value="Pept_tRNA_hydro_bact"/>
    <property type="match status" value="1"/>
</dbReference>
<protein>
    <recommendedName>
        <fullName evidence="1">peptidyl-tRNA hydrolase</fullName>
        <ecNumber evidence="1">3.1.1.29</ecNumber>
    </recommendedName>
</protein>
<dbReference type="EC" id="3.1.1.29" evidence="1"/>
<dbReference type="FunFam" id="3.40.50.1470:FF:000001">
    <property type="entry name" value="Peptidyl-tRNA hydrolase"/>
    <property type="match status" value="1"/>
</dbReference>
<dbReference type="Pfam" id="PF01195">
    <property type="entry name" value="Pept_tRNA_hydro"/>
    <property type="match status" value="1"/>
</dbReference>
<evidence type="ECO:0000256" key="3">
    <source>
        <dbReference type="ARBA" id="ARBA00022801"/>
    </source>
</evidence>
<dbReference type="CDD" id="cd00462">
    <property type="entry name" value="PTH"/>
    <property type="match status" value="1"/>
</dbReference>
<dbReference type="SUPFAM" id="SSF53178">
    <property type="entry name" value="Peptidyl-tRNA hydrolase-like"/>
    <property type="match status" value="1"/>
</dbReference>
<dbReference type="AlphaFoldDB" id="A0A6J6Q1M4"/>
<dbReference type="PROSITE" id="PS01195">
    <property type="entry name" value="PEPT_TRNA_HYDROL_1"/>
    <property type="match status" value="1"/>
</dbReference>
<accession>A0A6J6Q1M4</accession>
<organism evidence="6">
    <name type="scientific">freshwater metagenome</name>
    <dbReference type="NCBI Taxonomy" id="449393"/>
    <lineage>
        <taxon>unclassified sequences</taxon>
        <taxon>metagenomes</taxon>
        <taxon>ecological metagenomes</taxon>
    </lineage>
</organism>
<reference evidence="6" key="1">
    <citation type="submission" date="2020-05" db="EMBL/GenBank/DDBJ databases">
        <authorList>
            <person name="Chiriac C."/>
            <person name="Salcher M."/>
            <person name="Ghai R."/>
            <person name="Kavagutti S V."/>
        </authorList>
    </citation>
    <scope>NUCLEOTIDE SEQUENCE</scope>
</reference>
<comment type="similarity">
    <text evidence="5">Belongs to the PTH family.</text>
</comment>
<proteinExistence type="inferred from homology"/>
<dbReference type="InterPro" id="IPR018171">
    <property type="entry name" value="Pept_tRNA_hydro_CS"/>
</dbReference>
<dbReference type="EMBL" id="CAEZXV010000074">
    <property type="protein sequence ID" value="CAB4704917.1"/>
    <property type="molecule type" value="Genomic_DNA"/>
</dbReference>
<dbReference type="GO" id="GO:0004045">
    <property type="term" value="F:peptidyl-tRNA hydrolase activity"/>
    <property type="evidence" value="ECO:0007669"/>
    <property type="project" value="UniProtKB-EC"/>
</dbReference>
<dbReference type="GO" id="GO:0000049">
    <property type="term" value="F:tRNA binding"/>
    <property type="evidence" value="ECO:0007669"/>
    <property type="project" value="UniProtKB-KW"/>
</dbReference>
<dbReference type="PANTHER" id="PTHR17224:SF1">
    <property type="entry name" value="PEPTIDYL-TRNA HYDROLASE"/>
    <property type="match status" value="1"/>
</dbReference>
<dbReference type="Gene3D" id="3.40.50.1470">
    <property type="entry name" value="Peptidyl-tRNA hydrolase"/>
    <property type="match status" value="1"/>
</dbReference>
<evidence type="ECO:0000256" key="4">
    <source>
        <dbReference type="ARBA" id="ARBA00022884"/>
    </source>
</evidence>
<dbReference type="InterPro" id="IPR036416">
    <property type="entry name" value="Pept_tRNA_hydro_sf"/>
</dbReference>
<evidence type="ECO:0000256" key="1">
    <source>
        <dbReference type="ARBA" id="ARBA00013260"/>
    </source>
</evidence>
<keyword evidence="4" id="KW-0694">RNA-binding</keyword>
<dbReference type="InterPro" id="IPR001328">
    <property type="entry name" value="Pept_tRNA_hydro"/>
</dbReference>
<keyword evidence="2" id="KW-0820">tRNA-binding</keyword>
<evidence type="ECO:0000256" key="5">
    <source>
        <dbReference type="ARBA" id="ARBA00038063"/>
    </source>
</evidence>
<name>A0A6J6Q1M4_9ZZZZ</name>
<evidence type="ECO:0000313" key="6">
    <source>
        <dbReference type="EMBL" id="CAB4704917.1"/>
    </source>
</evidence>